<evidence type="ECO:0000256" key="1">
    <source>
        <dbReference type="SAM" id="MobiDB-lite"/>
    </source>
</evidence>
<keyword evidence="2" id="KW-1133">Transmembrane helix</keyword>
<feature type="domain" description="Bacterial Ig-like" evidence="4">
    <location>
        <begin position="184"/>
        <end position="270"/>
    </location>
</feature>
<dbReference type="Pfam" id="PF16640">
    <property type="entry name" value="Big_3_5"/>
    <property type="match status" value="4"/>
</dbReference>
<dbReference type="KEGG" id="llu:AKJ09_10296"/>
<keyword evidence="2" id="KW-0472">Membrane</keyword>
<evidence type="ECO:0000313" key="5">
    <source>
        <dbReference type="EMBL" id="AKV03633.1"/>
    </source>
</evidence>
<evidence type="ECO:0000259" key="4">
    <source>
        <dbReference type="Pfam" id="PF16640"/>
    </source>
</evidence>
<sequence>MPGMTRNVSPAARLAFVGMLSCALVSASFVHPAFANGVDTCGSPAPVLTTAGDTGDTTGKANDIASVPLGCNGNYLSVAGPEVLYRLILGTGNAVTITVTPSAGYDPSIYLLSTCGDGATCGNGWGADKGLAGQAETLTLSGVPAGIYYLAVDSFFPASDPQSKGTFTITATGNFGTMATTTTLTSSAAPSMFGQSVTFSAAVDSTIGAPPIGSVQFQVDGTNTQLVAVDNSGKATYSTSSFAIGSHTVKARYGGQTPFSTSTGQVTQVVSQASSTTTVTSSANPSIATQSVTFTAQVAVPAPGVATPAGTVTFKDGATTLGTGTVDATGKATFTTSNLAVGTHSITASYGGNTNVAASTSAAISQVISAIGAQISLASSANPSPRGSSVTFTSTVTAVGVTANPTGTVRFKDGATTLGTGTLTGGTATYATAALGGGSHTITATYDGDANFSGGETASLMQDIDPTATTTTLAATPNPSTTGAAVTFTATVASGVGTPVGTVTFLEGTATLGTGTLSAGSASFVTSSLTEGPHTVHAEYAGNTDYVASKSAELVQTVNAPVVDPDAGTNDDGGITKDAGGNGDGGSTNDGGSTADGSSSAGDDGGNGSDAGTSSLSSAEAGADDGCGCRTAGAPASTSLFGVFAALGFVVTCVRRRSSARRAS</sequence>
<keyword evidence="6" id="KW-1185">Reference proteome</keyword>
<dbReference type="InterPro" id="IPR024038">
    <property type="entry name" value="MYXO-CTERM"/>
</dbReference>
<feature type="signal peptide" evidence="3">
    <location>
        <begin position="1"/>
        <end position="35"/>
    </location>
</feature>
<reference evidence="5 6" key="1">
    <citation type="submission" date="2015-08" db="EMBL/GenBank/DDBJ databases">
        <authorList>
            <person name="Babu N.S."/>
            <person name="Beckwith C.J."/>
            <person name="Beseler K.G."/>
            <person name="Brison A."/>
            <person name="Carone J.V."/>
            <person name="Caskin T.P."/>
            <person name="Diamond M."/>
            <person name="Durham M.E."/>
            <person name="Foxe J.M."/>
            <person name="Go M."/>
            <person name="Henderson B.A."/>
            <person name="Jones I.B."/>
            <person name="McGettigan J.A."/>
            <person name="Micheletti S.J."/>
            <person name="Nasrallah M.E."/>
            <person name="Ortiz D."/>
            <person name="Piller C.R."/>
            <person name="Privatt S.R."/>
            <person name="Schneider S.L."/>
            <person name="Sharp S."/>
            <person name="Smith T.C."/>
            <person name="Stanton J.D."/>
            <person name="Ullery H.E."/>
            <person name="Wilson R.J."/>
            <person name="Serrano M.G."/>
            <person name="Buck G."/>
            <person name="Lee V."/>
            <person name="Wang Y."/>
            <person name="Carvalho R."/>
            <person name="Voegtly L."/>
            <person name="Shi R."/>
            <person name="Duckworth R."/>
            <person name="Johnson A."/>
            <person name="Loviza R."/>
            <person name="Walstead R."/>
            <person name="Shah Z."/>
            <person name="Kiflezghi M."/>
            <person name="Wade K."/>
            <person name="Ball S.L."/>
            <person name="Bradley K.W."/>
            <person name="Asai D.J."/>
            <person name="Bowman C.A."/>
            <person name="Russell D.A."/>
            <person name="Pope W.H."/>
            <person name="Jacobs-Sera D."/>
            <person name="Hendrix R.W."/>
            <person name="Hatfull G.F."/>
        </authorList>
    </citation>
    <scope>NUCLEOTIDE SEQUENCE [LARGE SCALE GENOMIC DNA]</scope>
    <source>
        <strain evidence="5 6">DSM 27648</strain>
    </source>
</reference>
<keyword evidence="3" id="KW-0732">Signal</keyword>
<dbReference type="AlphaFoldDB" id="A0A0K1QD28"/>
<feature type="chain" id="PRO_5005467198" evidence="3">
    <location>
        <begin position="36"/>
        <end position="664"/>
    </location>
</feature>
<feature type="domain" description="Bacterial Ig-like" evidence="4">
    <location>
        <begin position="279"/>
        <end position="368"/>
    </location>
</feature>
<gene>
    <name evidence="5" type="ORF">AKJ09_10296</name>
</gene>
<dbReference type="Gene3D" id="2.60.40.10">
    <property type="entry name" value="Immunoglobulins"/>
    <property type="match status" value="4"/>
</dbReference>
<proteinExistence type="predicted"/>
<feature type="region of interest" description="Disordered" evidence="1">
    <location>
        <begin position="560"/>
        <end position="620"/>
    </location>
</feature>
<organism evidence="5 6">
    <name type="scientific">Labilithrix luteola</name>
    <dbReference type="NCBI Taxonomy" id="1391654"/>
    <lineage>
        <taxon>Bacteria</taxon>
        <taxon>Pseudomonadati</taxon>
        <taxon>Myxococcota</taxon>
        <taxon>Polyangia</taxon>
        <taxon>Polyangiales</taxon>
        <taxon>Labilitrichaceae</taxon>
        <taxon>Labilithrix</taxon>
    </lineage>
</organism>
<feature type="compositionally biased region" description="Gly residues" evidence="1">
    <location>
        <begin position="580"/>
        <end position="589"/>
    </location>
</feature>
<dbReference type="STRING" id="1391654.AKJ09_10296"/>
<protein>
    <submittedName>
        <fullName evidence="5">Fibronectin type III domain protein</fullName>
    </submittedName>
</protein>
<dbReference type="InterPro" id="IPR032109">
    <property type="entry name" value="Big_3_5"/>
</dbReference>
<dbReference type="Proteomes" id="UP000064967">
    <property type="component" value="Chromosome"/>
</dbReference>
<dbReference type="InterPro" id="IPR013783">
    <property type="entry name" value="Ig-like_fold"/>
</dbReference>
<keyword evidence="2" id="KW-0812">Transmembrane</keyword>
<feature type="domain" description="Bacterial Ig-like" evidence="4">
    <location>
        <begin position="379"/>
        <end position="459"/>
    </location>
</feature>
<dbReference type="PATRIC" id="fig|1391654.3.peg.10432"/>
<evidence type="ECO:0000256" key="2">
    <source>
        <dbReference type="SAM" id="Phobius"/>
    </source>
</evidence>
<feature type="compositionally biased region" description="Low complexity" evidence="1">
    <location>
        <begin position="590"/>
        <end position="602"/>
    </location>
</feature>
<feature type="transmembrane region" description="Helical" evidence="2">
    <location>
        <begin position="636"/>
        <end position="654"/>
    </location>
</feature>
<evidence type="ECO:0000313" key="6">
    <source>
        <dbReference type="Proteomes" id="UP000064967"/>
    </source>
</evidence>
<evidence type="ECO:0000256" key="3">
    <source>
        <dbReference type="SAM" id="SignalP"/>
    </source>
</evidence>
<name>A0A0K1QD28_9BACT</name>
<feature type="domain" description="Bacterial Ig-like" evidence="4">
    <location>
        <begin position="474"/>
        <end position="559"/>
    </location>
</feature>
<dbReference type="NCBIfam" id="TIGR03901">
    <property type="entry name" value="MYXO-CTERM"/>
    <property type="match status" value="1"/>
</dbReference>
<accession>A0A0K1QD28</accession>
<dbReference type="EMBL" id="CP012333">
    <property type="protein sequence ID" value="AKV03633.1"/>
    <property type="molecule type" value="Genomic_DNA"/>
</dbReference>